<evidence type="ECO:0000313" key="1">
    <source>
        <dbReference type="EMBL" id="KZV95714.1"/>
    </source>
</evidence>
<keyword evidence="2" id="KW-1185">Reference proteome</keyword>
<dbReference type="InterPro" id="IPR036691">
    <property type="entry name" value="Endo/exonu/phosph_ase_sf"/>
</dbReference>
<dbReference type="STRING" id="1314781.A0A165K341"/>
<gene>
    <name evidence="1" type="ORF">EXIGLDRAFT_582448</name>
</gene>
<protein>
    <recommendedName>
        <fullName evidence="3">DNase I-like protein</fullName>
    </recommendedName>
</protein>
<organism evidence="1 2">
    <name type="scientific">Exidia glandulosa HHB12029</name>
    <dbReference type="NCBI Taxonomy" id="1314781"/>
    <lineage>
        <taxon>Eukaryota</taxon>
        <taxon>Fungi</taxon>
        <taxon>Dikarya</taxon>
        <taxon>Basidiomycota</taxon>
        <taxon>Agaricomycotina</taxon>
        <taxon>Agaricomycetes</taxon>
        <taxon>Auriculariales</taxon>
        <taxon>Exidiaceae</taxon>
        <taxon>Exidia</taxon>
    </lineage>
</organism>
<dbReference type="InParanoid" id="A0A165K341"/>
<evidence type="ECO:0000313" key="2">
    <source>
        <dbReference type="Proteomes" id="UP000077266"/>
    </source>
</evidence>
<sequence>TEALSTHVLVPGRAIVTTMNWHRNDELTFLAVYGPNDKQENHEMWTTIEDRIRESNGTIPKPDVLLGDFNFVEDGIDRFPAKLNDTDAPPSFDSLKRYLRLSDGWRDTNPSAIEYTWRDPSRSKLSRIDRIYMTRGLSLATRNWKIELTDLNKHDHSRVSTEIVNLDAPFIGPGRWTMRPELLDDEDFMSAVDVAGKHALAEIAKLGPTRTCNNNIQAVYRDFKAAVIRAAKRHQREMNCRRNTKIDTLTRAREAAKE</sequence>
<reference evidence="1 2" key="1">
    <citation type="journal article" date="2016" name="Mol. Biol. Evol.">
        <title>Comparative Genomics of Early-Diverging Mushroom-Forming Fungi Provides Insights into the Origins of Lignocellulose Decay Capabilities.</title>
        <authorList>
            <person name="Nagy L.G."/>
            <person name="Riley R."/>
            <person name="Tritt A."/>
            <person name="Adam C."/>
            <person name="Daum C."/>
            <person name="Floudas D."/>
            <person name="Sun H."/>
            <person name="Yadav J.S."/>
            <person name="Pangilinan J."/>
            <person name="Larsson K.H."/>
            <person name="Matsuura K."/>
            <person name="Barry K."/>
            <person name="Labutti K."/>
            <person name="Kuo R."/>
            <person name="Ohm R.A."/>
            <person name="Bhattacharya S.S."/>
            <person name="Shirouzu T."/>
            <person name="Yoshinaga Y."/>
            <person name="Martin F.M."/>
            <person name="Grigoriev I.V."/>
            <person name="Hibbett D.S."/>
        </authorList>
    </citation>
    <scope>NUCLEOTIDE SEQUENCE [LARGE SCALE GENOMIC DNA]</scope>
    <source>
        <strain evidence="1 2">HHB12029</strain>
    </source>
</reference>
<feature type="non-terminal residue" evidence="1">
    <location>
        <position position="258"/>
    </location>
</feature>
<dbReference type="OrthoDB" id="416119at2759"/>
<dbReference type="AlphaFoldDB" id="A0A165K341"/>
<accession>A0A165K341</accession>
<proteinExistence type="predicted"/>
<feature type="non-terminal residue" evidence="1">
    <location>
        <position position="1"/>
    </location>
</feature>
<evidence type="ECO:0008006" key="3">
    <source>
        <dbReference type="Google" id="ProtNLM"/>
    </source>
</evidence>
<dbReference type="SUPFAM" id="SSF56219">
    <property type="entry name" value="DNase I-like"/>
    <property type="match status" value="1"/>
</dbReference>
<dbReference type="Gene3D" id="3.60.10.10">
    <property type="entry name" value="Endonuclease/exonuclease/phosphatase"/>
    <property type="match status" value="1"/>
</dbReference>
<dbReference type="Proteomes" id="UP000077266">
    <property type="component" value="Unassembled WGS sequence"/>
</dbReference>
<name>A0A165K341_EXIGL</name>
<dbReference type="EMBL" id="KV425952">
    <property type="protein sequence ID" value="KZV95714.1"/>
    <property type="molecule type" value="Genomic_DNA"/>
</dbReference>